<dbReference type="SUPFAM" id="SSF116842">
    <property type="entry name" value="XseB-like"/>
    <property type="match status" value="1"/>
</dbReference>
<dbReference type="GO" id="GO:0008855">
    <property type="term" value="F:exodeoxyribonuclease VII activity"/>
    <property type="evidence" value="ECO:0007669"/>
    <property type="project" value="UniProtKB-UniRule"/>
</dbReference>
<reference evidence="7" key="2">
    <citation type="submission" date="2023-01" db="EMBL/GenBank/DDBJ databases">
        <authorList>
            <person name="Sun Q."/>
            <person name="Evtushenko L."/>
        </authorList>
    </citation>
    <scope>NUCLEOTIDE SEQUENCE</scope>
    <source>
        <strain evidence="7">VKM B-2347</strain>
    </source>
</reference>
<comment type="subcellular location">
    <subcellularLocation>
        <location evidence="6">Cytoplasm</location>
    </subcellularLocation>
</comment>
<comment type="subunit">
    <text evidence="6">Heterooligomer composed of large and small subunits.</text>
</comment>
<comment type="catalytic activity">
    <reaction evidence="6">
        <text>Exonucleolytic cleavage in either 5'- to 3'- or 3'- to 5'-direction to yield nucleoside 5'-phosphates.</text>
        <dbReference type="EC" id="3.1.11.6"/>
    </reaction>
</comment>
<dbReference type="Pfam" id="PF02609">
    <property type="entry name" value="Exonuc_VII_S"/>
    <property type="match status" value="1"/>
</dbReference>
<evidence type="ECO:0000256" key="5">
    <source>
        <dbReference type="ARBA" id="ARBA00022839"/>
    </source>
</evidence>
<dbReference type="GO" id="GO:0009318">
    <property type="term" value="C:exodeoxyribonuclease VII complex"/>
    <property type="evidence" value="ECO:0007669"/>
    <property type="project" value="UniProtKB-UniRule"/>
</dbReference>
<keyword evidence="8" id="KW-1185">Reference proteome</keyword>
<dbReference type="NCBIfam" id="NF002139">
    <property type="entry name" value="PRK00977.1-3"/>
    <property type="match status" value="1"/>
</dbReference>
<evidence type="ECO:0000313" key="8">
    <source>
        <dbReference type="Proteomes" id="UP001143372"/>
    </source>
</evidence>
<protein>
    <recommendedName>
        <fullName evidence="6">Exodeoxyribonuclease 7 small subunit</fullName>
        <ecNumber evidence="6">3.1.11.6</ecNumber>
    </recommendedName>
    <alternativeName>
        <fullName evidence="6">Exodeoxyribonuclease VII small subunit</fullName>
        <shortName evidence="6">Exonuclease VII small subunit</shortName>
    </alternativeName>
</protein>
<evidence type="ECO:0000256" key="3">
    <source>
        <dbReference type="ARBA" id="ARBA00022722"/>
    </source>
</evidence>
<keyword evidence="3 6" id="KW-0540">Nuclease</keyword>
<dbReference type="PANTHER" id="PTHR34137:SF1">
    <property type="entry name" value="EXODEOXYRIBONUCLEASE 7 SMALL SUBUNIT"/>
    <property type="match status" value="1"/>
</dbReference>
<evidence type="ECO:0000256" key="2">
    <source>
        <dbReference type="ARBA" id="ARBA00022490"/>
    </source>
</evidence>
<dbReference type="InterPro" id="IPR037004">
    <property type="entry name" value="Exonuc_VII_ssu_sf"/>
</dbReference>
<keyword evidence="4 6" id="KW-0378">Hydrolase</keyword>
<dbReference type="Gene3D" id="1.10.287.1040">
    <property type="entry name" value="Exonuclease VII, small subunit"/>
    <property type="match status" value="1"/>
</dbReference>
<comment type="similarity">
    <text evidence="1 6">Belongs to the XseB family.</text>
</comment>
<gene>
    <name evidence="6 7" type="primary">xseB</name>
    <name evidence="7" type="ORF">GCM10008179_17840</name>
</gene>
<dbReference type="Proteomes" id="UP001143372">
    <property type="component" value="Unassembled WGS sequence"/>
</dbReference>
<comment type="caution">
    <text evidence="7">The sequence shown here is derived from an EMBL/GenBank/DDBJ whole genome shotgun (WGS) entry which is preliminary data.</text>
</comment>
<name>A0A9W6IZP1_9HYPH</name>
<dbReference type="GO" id="GO:0005829">
    <property type="term" value="C:cytosol"/>
    <property type="evidence" value="ECO:0007669"/>
    <property type="project" value="TreeGrafter"/>
</dbReference>
<dbReference type="PANTHER" id="PTHR34137">
    <property type="entry name" value="EXODEOXYRIBONUCLEASE 7 SMALL SUBUNIT"/>
    <property type="match status" value="1"/>
</dbReference>
<dbReference type="EC" id="3.1.11.6" evidence="6"/>
<dbReference type="NCBIfam" id="TIGR01280">
    <property type="entry name" value="xseB"/>
    <property type="match status" value="1"/>
</dbReference>
<dbReference type="EMBL" id="BSFI01000007">
    <property type="protein sequence ID" value="GLK68146.1"/>
    <property type="molecule type" value="Genomic_DNA"/>
</dbReference>
<sequence>MMLRHKGVLAEEEGSALMTDAPADVSTLTFEVALAELEKIVARLEQGQAPLEESIEIYRRGEMLKARCDELLRRAEARVETITVGADGAATGVRPLDPE</sequence>
<dbReference type="GO" id="GO:0006308">
    <property type="term" value="P:DNA catabolic process"/>
    <property type="evidence" value="ECO:0007669"/>
    <property type="project" value="UniProtKB-UniRule"/>
</dbReference>
<evidence type="ECO:0000256" key="6">
    <source>
        <dbReference type="HAMAP-Rule" id="MF_00337"/>
    </source>
</evidence>
<keyword evidence="5 6" id="KW-0269">Exonuclease</keyword>
<reference evidence="7" key="1">
    <citation type="journal article" date="2014" name="Int. J. Syst. Evol. Microbiol.">
        <title>Complete genome sequence of Corynebacterium casei LMG S-19264T (=DSM 44701T), isolated from a smear-ripened cheese.</title>
        <authorList>
            <consortium name="US DOE Joint Genome Institute (JGI-PGF)"/>
            <person name="Walter F."/>
            <person name="Albersmeier A."/>
            <person name="Kalinowski J."/>
            <person name="Ruckert C."/>
        </authorList>
    </citation>
    <scope>NUCLEOTIDE SEQUENCE</scope>
    <source>
        <strain evidence="7">VKM B-2347</strain>
    </source>
</reference>
<comment type="function">
    <text evidence="6">Bidirectionally degrades single-stranded DNA into large acid-insoluble oligonucleotides, which are then degraded further into small acid-soluble oligonucleotides.</text>
</comment>
<dbReference type="AlphaFoldDB" id="A0A9W6IZP1"/>
<accession>A0A9W6IZP1</accession>
<evidence type="ECO:0000313" key="7">
    <source>
        <dbReference type="EMBL" id="GLK68146.1"/>
    </source>
</evidence>
<dbReference type="InterPro" id="IPR003761">
    <property type="entry name" value="Exonuc_VII_S"/>
</dbReference>
<keyword evidence="2 6" id="KW-0963">Cytoplasm</keyword>
<organism evidence="7 8">
    <name type="scientific">Hansschlegelia plantiphila</name>
    <dbReference type="NCBI Taxonomy" id="374655"/>
    <lineage>
        <taxon>Bacteria</taxon>
        <taxon>Pseudomonadati</taxon>
        <taxon>Pseudomonadota</taxon>
        <taxon>Alphaproteobacteria</taxon>
        <taxon>Hyphomicrobiales</taxon>
        <taxon>Methylopilaceae</taxon>
        <taxon>Hansschlegelia</taxon>
    </lineage>
</organism>
<dbReference type="HAMAP" id="MF_00337">
    <property type="entry name" value="Exonuc_7_S"/>
    <property type="match status" value="1"/>
</dbReference>
<evidence type="ECO:0000256" key="4">
    <source>
        <dbReference type="ARBA" id="ARBA00022801"/>
    </source>
</evidence>
<proteinExistence type="inferred from homology"/>
<evidence type="ECO:0000256" key="1">
    <source>
        <dbReference type="ARBA" id="ARBA00009998"/>
    </source>
</evidence>